<keyword evidence="1" id="KW-0732">Signal</keyword>
<organism evidence="3 4">
    <name type="scientific">Peptoniphilus koenoeneniae</name>
    <dbReference type="NCBI Taxonomy" id="507751"/>
    <lineage>
        <taxon>Bacteria</taxon>
        <taxon>Bacillati</taxon>
        <taxon>Bacillota</taxon>
        <taxon>Tissierellia</taxon>
        <taxon>Tissierellales</taxon>
        <taxon>Peptoniphilaceae</taxon>
        <taxon>Peptoniphilus</taxon>
    </lineage>
</organism>
<evidence type="ECO:0000256" key="1">
    <source>
        <dbReference type="SAM" id="SignalP"/>
    </source>
</evidence>
<accession>A0ABU0ASF8</accession>
<sequence>MKKLIFILSILFLFQFTYAEENTFLNVKIGKSYKQNSKVELKTDGLFSLDYDENTKTPLNTKALIVVYDGTSINVFKGNTIIVKDFPQKGEILISSDKPIKIGKRSYRGKISFRINNKNLDIINNVEIEDYLKGVVPKELSAEYPLEALKAQAITSRSFAIANINKNKSKGYNLDDTTSCQVYFGFGAEKERSNKAVDETKGMYAMYDGKVANTIFGASSGGRTAEVSEVWGGKQIPYLISFDDSQFSSHPWTVTINKNDLNKKLGKEVYSLSIKDFDSSGRVKSLLINNSDEMKGTKFRNLLGNVKFKSTLFTIEDAGDSFVFKGQGYGHGVGLSQYGAVQMAKQGYKAEEIMKYYFKGVEIIK</sequence>
<dbReference type="EMBL" id="JAUSTN010000001">
    <property type="protein sequence ID" value="MDQ0274133.1"/>
    <property type="molecule type" value="Genomic_DNA"/>
</dbReference>
<evidence type="ECO:0000313" key="4">
    <source>
        <dbReference type="Proteomes" id="UP001236559"/>
    </source>
</evidence>
<dbReference type="RefSeq" id="WP_023056332.1">
    <property type="nucleotide sequence ID" value="NZ_JAUSTN010000001.1"/>
</dbReference>
<feature type="chain" id="PRO_5047374852" evidence="1">
    <location>
        <begin position="20"/>
        <end position="365"/>
    </location>
</feature>
<dbReference type="PANTHER" id="PTHR30032:SF4">
    <property type="entry name" value="AMIDASE ENHANCER"/>
    <property type="match status" value="1"/>
</dbReference>
<comment type="caution">
    <text evidence="3">The sequence shown here is derived from an EMBL/GenBank/DDBJ whole genome shotgun (WGS) entry which is preliminary data.</text>
</comment>
<gene>
    <name evidence="3" type="ORF">J2S72_000129</name>
</gene>
<keyword evidence="4" id="KW-1185">Reference proteome</keyword>
<dbReference type="Pfam" id="PF08486">
    <property type="entry name" value="SpoIID"/>
    <property type="match status" value="1"/>
</dbReference>
<dbReference type="InterPro" id="IPR013693">
    <property type="entry name" value="SpoIID/LytB_N"/>
</dbReference>
<dbReference type="Proteomes" id="UP001236559">
    <property type="component" value="Unassembled WGS sequence"/>
</dbReference>
<name>A0ABU0ASF8_9FIRM</name>
<evidence type="ECO:0000313" key="3">
    <source>
        <dbReference type="EMBL" id="MDQ0274133.1"/>
    </source>
</evidence>
<evidence type="ECO:0000259" key="2">
    <source>
        <dbReference type="Pfam" id="PF08486"/>
    </source>
</evidence>
<protein>
    <submittedName>
        <fullName evidence="3">Stage II sporulation protein D</fullName>
    </submittedName>
</protein>
<dbReference type="PANTHER" id="PTHR30032">
    <property type="entry name" value="N-ACETYLMURAMOYL-L-ALANINE AMIDASE-RELATED"/>
    <property type="match status" value="1"/>
</dbReference>
<proteinExistence type="predicted"/>
<dbReference type="NCBIfam" id="TIGR02669">
    <property type="entry name" value="SpoIID_LytB"/>
    <property type="match status" value="1"/>
</dbReference>
<dbReference type="InterPro" id="IPR051922">
    <property type="entry name" value="Bact_Sporulation_Assoc"/>
</dbReference>
<reference evidence="3 4" key="1">
    <citation type="submission" date="2023-07" db="EMBL/GenBank/DDBJ databases">
        <title>Genomic Encyclopedia of Type Strains, Phase IV (KMG-IV): sequencing the most valuable type-strain genomes for metagenomic binning, comparative biology and taxonomic classification.</title>
        <authorList>
            <person name="Goeker M."/>
        </authorList>
    </citation>
    <scope>NUCLEOTIDE SEQUENCE [LARGE SCALE GENOMIC DNA]</scope>
    <source>
        <strain evidence="3 4">DSM 22616</strain>
    </source>
</reference>
<feature type="domain" description="Sporulation stage II protein D amidase enhancer LytB N-terminal" evidence="2">
    <location>
        <begin position="117"/>
        <end position="207"/>
    </location>
</feature>
<dbReference type="InterPro" id="IPR013486">
    <property type="entry name" value="SpoIID/LytB"/>
</dbReference>
<feature type="signal peptide" evidence="1">
    <location>
        <begin position="1"/>
        <end position="19"/>
    </location>
</feature>